<dbReference type="PROSITE" id="PS50157">
    <property type="entry name" value="ZINC_FINGER_C2H2_2"/>
    <property type="match status" value="2"/>
</dbReference>
<dbReference type="SMART" id="SM00355">
    <property type="entry name" value="ZnF_C2H2"/>
    <property type="match status" value="2"/>
</dbReference>
<dbReference type="InterPro" id="IPR013087">
    <property type="entry name" value="Znf_C2H2_type"/>
</dbReference>
<evidence type="ECO:0000313" key="11">
    <source>
        <dbReference type="EMBL" id="SYW85355.1"/>
    </source>
</evidence>
<evidence type="ECO:0000256" key="4">
    <source>
        <dbReference type="ARBA" id="ARBA00022771"/>
    </source>
</evidence>
<dbReference type="Gene3D" id="3.30.160.60">
    <property type="entry name" value="Classic Zinc Finger"/>
    <property type="match status" value="2"/>
</dbReference>
<dbReference type="AlphaFoldDB" id="A0A1K0HA53"/>
<dbReference type="Pfam" id="PF13894">
    <property type="entry name" value="zf-C2H2_4"/>
    <property type="match status" value="1"/>
</dbReference>
<dbReference type="Proteomes" id="UP000658997">
    <property type="component" value="Unassembled WGS sequence"/>
</dbReference>
<evidence type="ECO:0000259" key="9">
    <source>
        <dbReference type="PROSITE" id="PS50157"/>
    </source>
</evidence>
<dbReference type="EMBL" id="LT558120">
    <property type="protein sequence ID" value="SAM80553.1"/>
    <property type="molecule type" value="Genomic_DNA"/>
</dbReference>
<reference evidence="12" key="2">
    <citation type="submission" date="2016-04" db="EMBL/GenBank/DDBJ databases">
        <authorList>
            <person name="Guldener U."/>
            <person name="Guldener U."/>
        </authorList>
    </citation>
    <scope>NUCLEOTIDE SEQUENCE [LARGE SCALE GENOMIC DNA]</scope>
    <source>
        <strain evidence="12">UB2112</strain>
    </source>
</reference>
<dbReference type="PANTHER" id="PTHR16515">
    <property type="entry name" value="PR DOMAIN ZINC FINGER PROTEIN"/>
    <property type="match status" value="1"/>
</dbReference>
<feature type="domain" description="C2H2-type" evidence="9">
    <location>
        <begin position="407"/>
        <end position="437"/>
    </location>
</feature>
<evidence type="ECO:0000313" key="12">
    <source>
        <dbReference type="Proteomes" id="UP000179920"/>
    </source>
</evidence>
<evidence type="ECO:0000313" key="10">
    <source>
        <dbReference type="EMBL" id="SAM80553.1"/>
    </source>
</evidence>
<accession>A0A1K0HA53</accession>
<protein>
    <recommendedName>
        <fullName evidence="9">C2H2-type domain-containing protein</fullName>
    </recommendedName>
</protein>
<dbReference type="PANTHER" id="PTHR16515:SF66">
    <property type="entry name" value="C2H2-TYPE DOMAIN-CONTAINING PROTEIN"/>
    <property type="match status" value="1"/>
</dbReference>
<gene>
    <name evidence="11" type="ORF">UBRO2_05794</name>
    <name evidence="10" type="ORF">UBRO_02475</name>
</gene>
<evidence type="ECO:0000256" key="3">
    <source>
        <dbReference type="ARBA" id="ARBA00022737"/>
    </source>
</evidence>
<feature type="compositionally biased region" description="Polar residues" evidence="8">
    <location>
        <begin position="226"/>
        <end position="238"/>
    </location>
</feature>
<organism evidence="10 12">
    <name type="scientific">Ustilago bromivora</name>
    <dbReference type="NCBI Taxonomy" id="307758"/>
    <lineage>
        <taxon>Eukaryota</taxon>
        <taxon>Fungi</taxon>
        <taxon>Dikarya</taxon>
        <taxon>Basidiomycota</taxon>
        <taxon>Ustilaginomycotina</taxon>
        <taxon>Ustilaginomycetes</taxon>
        <taxon>Ustilaginales</taxon>
        <taxon>Ustilaginaceae</taxon>
        <taxon>Ustilago</taxon>
    </lineage>
</organism>
<reference evidence="10" key="1">
    <citation type="submission" date="2016-04" db="EMBL/GenBank/DDBJ databases">
        <authorList>
            <person name="Evans L.H."/>
            <person name="Alamgir A."/>
            <person name="Owens N."/>
            <person name="Weber N.D."/>
            <person name="Virtaneva K."/>
            <person name="Barbian K."/>
            <person name="Babar A."/>
            <person name="Rosenke K."/>
        </authorList>
    </citation>
    <scope>NUCLEOTIDE SEQUENCE</scope>
    <source>
        <strain evidence="10">UB2112</strain>
    </source>
</reference>
<feature type="compositionally biased region" description="Polar residues" evidence="8">
    <location>
        <begin position="349"/>
        <end position="360"/>
    </location>
</feature>
<evidence type="ECO:0000256" key="7">
    <source>
        <dbReference type="PROSITE-ProRule" id="PRU00042"/>
    </source>
</evidence>
<keyword evidence="6" id="KW-0539">Nucleus</keyword>
<dbReference type="GO" id="GO:0010468">
    <property type="term" value="P:regulation of gene expression"/>
    <property type="evidence" value="ECO:0007669"/>
    <property type="project" value="TreeGrafter"/>
</dbReference>
<dbReference type="GO" id="GO:0008270">
    <property type="term" value="F:zinc ion binding"/>
    <property type="evidence" value="ECO:0007669"/>
    <property type="project" value="UniProtKB-KW"/>
</dbReference>
<comment type="subcellular location">
    <subcellularLocation>
        <location evidence="1">Nucleus</location>
    </subcellularLocation>
</comment>
<feature type="region of interest" description="Disordered" evidence="8">
    <location>
        <begin position="306"/>
        <end position="364"/>
    </location>
</feature>
<reference evidence="11" key="3">
    <citation type="submission" date="2018-08" db="EMBL/GenBank/DDBJ databases">
        <authorList>
            <person name="Guldener U."/>
        </authorList>
    </citation>
    <scope>NUCLEOTIDE SEQUENCE</scope>
    <source>
        <strain evidence="11">UB2</strain>
    </source>
</reference>
<evidence type="ECO:0000256" key="2">
    <source>
        <dbReference type="ARBA" id="ARBA00022723"/>
    </source>
</evidence>
<keyword evidence="3" id="KW-0677">Repeat</keyword>
<evidence type="ECO:0000256" key="1">
    <source>
        <dbReference type="ARBA" id="ARBA00004123"/>
    </source>
</evidence>
<dbReference type="Proteomes" id="UP000179920">
    <property type="component" value="Chromosome IV"/>
</dbReference>
<evidence type="ECO:0000256" key="6">
    <source>
        <dbReference type="ARBA" id="ARBA00023242"/>
    </source>
</evidence>
<feature type="region of interest" description="Disordered" evidence="8">
    <location>
        <begin position="427"/>
        <end position="453"/>
    </location>
</feature>
<evidence type="ECO:0000256" key="8">
    <source>
        <dbReference type="SAM" id="MobiDB-lite"/>
    </source>
</evidence>
<evidence type="ECO:0000313" key="13">
    <source>
        <dbReference type="Proteomes" id="UP000658997"/>
    </source>
</evidence>
<keyword evidence="13" id="KW-1185">Reference proteome</keyword>
<proteinExistence type="predicted"/>
<dbReference type="FunFam" id="3.30.160.60:FF:000446">
    <property type="entry name" value="Zinc finger protein"/>
    <property type="match status" value="1"/>
</dbReference>
<name>A0A1K0HA53_9BASI</name>
<keyword evidence="5" id="KW-0862">Zinc</keyword>
<keyword evidence="4 7" id="KW-0863">Zinc-finger</keyword>
<sequence length="453" mass="49658">MSTFTYSSTGVASYGSQPSIDAYTKSFDSTASNRIGELQNFLLASDWSSLSSLSPPTATIQASADEATICSSTSTMSEAPLFPSSVETVRPLIQSTAVATPAPAFDASSTNTIPTPVAAPAVYLPESMTPPHRQSLDTCYSDSVGSPDSERDFLTSPSMFDDADFEFDADTLANNFPLFGGDHSYEDASDANTDDSVNAFASSFENVKLESTDEPESQRTEMDLGASQSTVMPSQSQVKTEDDPYDSPSTLEAAFKSEADLTKLEPKDEQDLWSANRLQPYFNDEEAKAAVLSTLANAFDPSFAEPVKQGVPTTPASESIHYQDDHHQQTSKVGPVRSSRASRERRSSPTKASNTPSASDSLEPFIDPVTKVKSWQCTECGKWFDRAYNLKTHRYTHEDPETRARPFVCPKIDCQKQFARKHDMQRHFENVHRGESRRAKSVSNKRSRADDLG</sequence>
<dbReference type="PROSITE" id="PS00028">
    <property type="entry name" value="ZINC_FINGER_C2H2_1"/>
    <property type="match status" value="2"/>
</dbReference>
<dbReference type="SUPFAM" id="SSF57667">
    <property type="entry name" value="beta-beta-alpha zinc fingers"/>
    <property type="match status" value="1"/>
</dbReference>
<evidence type="ECO:0000256" key="5">
    <source>
        <dbReference type="ARBA" id="ARBA00022833"/>
    </source>
</evidence>
<feature type="domain" description="C2H2-type" evidence="9">
    <location>
        <begin position="375"/>
        <end position="402"/>
    </location>
</feature>
<dbReference type="InterPro" id="IPR036236">
    <property type="entry name" value="Znf_C2H2_sf"/>
</dbReference>
<feature type="compositionally biased region" description="Basic and acidic residues" evidence="8">
    <location>
        <begin position="427"/>
        <end position="438"/>
    </location>
</feature>
<keyword evidence="2" id="KW-0479">Metal-binding</keyword>
<feature type="compositionally biased region" description="Basic and acidic residues" evidence="8">
    <location>
        <begin position="208"/>
        <end position="222"/>
    </location>
</feature>
<dbReference type="InterPro" id="IPR050331">
    <property type="entry name" value="Zinc_finger"/>
</dbReference>
<dbReference type="GO" id="GO:0005634">
    <property type="term" value="C:nucleus"/>
    <property type="evidence" value="ECO:0007669"/>
    <property type="project" value="UniProtKB-SubCell"/>
</dbReference>
<dbReference type="OrthoDB" id="8117402at2759"/>
<feature type="region of interest" description="Disordered" evidence="8">
    <location>
        <begin position="208"/>
        <end position="249"/>
    </location>
</feature>
<dbReference type="EMBL" id="ULHB01000212">
    <property type="protein sequence ID" value="SYW85355.1"/>
    <property type="molecule type" value="Genomic_DNA"/>
</dbReference>
<dbReference type="Pfam" id="PF00096">
    <property type="entry name" value="zf-C2H2"/>
    <property type="match status" value="1"/>
</dbReference>